<dbReference type="Gene3D" id="3.30.70.920">
    <property type="match status" value="1"/>
</dbReference>
<dbReference type="InterPro" id="IPR036390">
    <property type="entry name" value="WH_DNA-bd_sf"/>
</dbReference>
<dbReference type="SMART" id="SM00344">
    <property type="entry name" value="HTH_ASNC"/>
    <property type="match status" value="1"/>
</dbReference>
<reference evidence="5 6" key="1">
    <citation type="submission" date="2020-01" db="EMBL/GenBank/DDBJ databases">
        <title>Genomes of bacteria type strains.</title>
        <authorList>
            <person name="Chen J."/>
            <person name="Zhu S."/>
            <person name="Yang J."/>
        </authorList>
    </citation>
    <scope>NUCLEOTIDE SEQUENCE [LARGE SCALE GENOMIC DNA]</scope>
    <source>
        <strain evidence="5 6">DSM 16655</strain>
    </source>
</reference>
<gene>
    <name evidence="5" type="ORF">GTW23_03310</name>
</gene>
<feature type="domain" description="HTH asnC-type" evidence="4">
    <location>
        <begin position="1"/>
        <end position="62"/>
    </location>
</feature>
<evidence type="ECO:0000256" key="2">
    <source>
        <dbReference type="ARBA" id="ARBA00023125"/>
    </source>
</evidence>
<dbReference type="InterPro" id="IPR019888">
    <property type="entry name" value="Tscrpt_reg_AsnC-like"/>
</dbReference>
<dbReference type="PANTHER" id="PTHR30154">
    <property type="entry name" value="LEUCINE-RESPONSIVE REGULATORY PROTEIN"/>
    <property type="match status" value="1"/>
</dbReference>
<keyword evidence="3" id="KW-0804">Transcription</keyword>
<dbReference type="InterPro" id="IPR036388">
    <property type="entry name" value="WH-like_DNA-bd_sf"/>
</dbReference>
<keyword evidence="1" id="KW-0805">Transcription regulation</keyword>
<dbReference type="InterPro" id="IPR000485">
    <property type="entry name" value="AsnC-type_HTH_dom"/>
</dbReference>
<sequence length="160" mass="18161">MDRFDAAILDAIQTNNRLTAEALSKLVHLSPDSCRKRLARLRTEGYIDADIAVLNPARLGRGLIVIVEVALTSERPADLDRFREKMKAAPEVMQCYYITGASDFLLILSASDMADYDAFTRRYFFAEENIMKFRTSVVMDRVKTGFSIPLPFLNDDRTTQ</sequence>
<dbReference type="Pfam" id="PF13404">
    <property type="entry name" value="HTH_AsnC-type"/>
    <property type="match status" value="1"/>
</dbReference>
<dbReference type="InterPro" id="IPR011008">
    <property type="entry name" value="Dimeric_a/b-barrel"/>
</dbReference>
<accession>A0ABT1CLU2</accession>
<dbReference type="Gene3D" id="1.10.10.10">
    <property type="entry name" value="Winged helix-like DNA-binding domain superfamily/Winged helix DNA-binding domain"/>
    <property type="match status" value="1"/>
</dbReference>
<dbReference type="Proteomes" id="UP001320715">
    <property type="component" value="Unassembled WGS sequence"/>
</dbReference>
<proteinExistence type="predicted"/>
<evidence type="ECO:0000313" key="5">
    <source>
        <dbReference type="EMBL" id="MCO6407192.1"/>
    </source>
</evidence>
<dbReference type="PROSITE" id="PS50956">
    <property type="entry name" value="HTH_ASNC_2"/>
    <property type="match status" value="1"/>
</dbReference>
<dbReference type="RefSeq" id="WP_152007837.1">
    <property type="nucleotide sequence ID" value="NZ_JAAAML010000001.1"/>
</dbReference>
<dbReference type="SUPFAM" id="SSF46785">
    <property type="entry name" value="Winged helix' DNA-binding domain"/>
    <property type="match status" value="1"/>
</dbReference>
<evidence type="ECO:0000256" key="1">
    <source>
        <dbReference type="ARBA" id="ARBA00023015"/>
    </source>
</evidence>
<dbReference type="EMBL" id="JAAAML010000001">
    <property type="protein sequence ID" value="MCO6407192.1"/>
    <property type="molecule type" value="Genomic_DNA"/>
</dbReference>
<dbReference type="PRINTS" id="PR00033">
    <property type="entry name" value="HTHASNC"/>
</dbReference>
<dbReference type="InterPro" id="IPR019887">
    <property type="entry name" value="Tscrpt_reg_AsnC/Lrp_C"/>
</dbReference>
<dbReference type="Pfam" id="PF01037">
    <property type="entry name" value="AsnC_trans_reg"/>
    <property type="match status" value="1"/>
</dbReference>
<protein>
    <submittedName>
        <fullName evidence="5">AsnC family transcriptional regulator</fullName>
    </submittedName>
</protein>
<evidence type="ECO:0000259" key="4">
    <source>
        <dbReference type="PROSITE" id="PS50956"/>
    </source>
</evidence>
<dbReference type="SUPFAM" id="SSF54909">
    <property type="entry name" value="Dimeric alpha+beta barrel"/>
    <property type="match status" value="1"/>
</dbReference>
<dbReference type="PANTHER" id="PTHR30154:SF34">
    <property type="entry name" value="TRANSCRIPTIONAL REGULATOR AZLB"/>
    <property type="match status" value="1"/>
</dbReference>
<evidence type="ECO:0000313" key="6">
    <source>
        <dbReference type="Proteomes" id="UP001320715"/>
    </source>
</evidence>
<name>A0ABT1CLU2_9HYPH</name>
<keyword evidence="2" id="KW-0238">DNA-binding</keyword>
<keyword evidence="6" id="KW-1185">Reference proteome</keyword>
<comment type="caution">
    <text evidence="5">The sequence shown here is derived from an EMBL/GenBank/DDBJ whole genome shotgun (WGS) entry which is preliminary data.</text>
</comment>
<evidence type="ECO:0000256" key="3">
    <source>
        <dbReference type="ARBA" id="ARBA00023163"/>
    </source>
</evidence>
<organism evidence="5 6">
    <name type="scientific">Hoeflea alexandrii</name>
    <dbReference type="NCBI Taxonomy" id="288436"/>
    <lineage>
        <taxon>Bacteria</taxon>
        <taxon>Pseudomonadati</taxon>
        <taxon>Pseudomonadota</taxon>
        <taxon>Alphaproteobacteria</taxon>
        <taxon>Hyphomicrobiales</taxon>
        <taxon>Rhizobiaceae</taxon>
        <taxon>Hoeflea</taxon>
    </lineage>
</organism>